<keyword evidence="1" id="KW-0596">Phosphopantetheine</keyword>
<dbReference type="SMART" id="SM00822">
    <property type="entry name" value="PKS_KR"/>
    <property type="match status" value="1"/>
</dbReference>
<accession>A0A9P1CGD8</accession>
<keyword evidence="6" id="KW-1185">Reference proteome</keyword>
<dbReference type="InterPro" id="IPR050091">
    <property type="entry name" value="PKS_NRPS_Biosynth_Enz"/>
</dbReference>
<organism evidence="4">
    <name type="scientific">Cladocopium goreaui</name>
    <dbReference type="NCBI Taxonomy" id="2562237"/>
    <lineage>
        <taxon>Eukaryota</taxon>
        <taxon>Sar</taxon>
        <taxon>Alveolata</taxon>
        <taxon>Dinophyceae</taxon>
        <taxon>Suessiales</taxon>
        <taxon>Symbiodiniaceae</taxon>
        <taxon>Cladocopium</taxon>
    </lineage>
</organism>
<dbReference type="GO" id="GO:0004312">
    <property type="term" value="F:fatty acid synthase activity"/>
    <property type="evidence" value="ECO:0007669"/>
    <property type="project" value="TreeGrafter"/>
</dbReference>
<feature type="domain" description="Ketoreductase" evidence="3">
    <location>
        <begin position="287"/>
        <end position="483"/>
    </location>
</feature>
<dbReference type="PANTHER" id="PTHR43775:SF37">
    <property type="entry name" value="SI:DKEY-61P9.11"/>
    <property type="match status" value="1"/>
</dbReference>
<keyword evidence="2" id="KW-0597">Phosphoprotein</keyword>
<evidence type="ECO:0000256" key="1">
    <source>
        <dbReference type="ARBA" id="ARBA00022450"/>
    </source>
</evidence>
<dbReference type="SUPFAM" id="SSF51735">
    <property type="entry name" value="NAD(P)-binding Rossmann-fold domains"/>
    <property type="match status" value="1"/>
</dbReference>
<name>A0A9P1CGD8_9DINO</name>
<evidence type="ECO:0000256" key="2">
    <source>
        <dbReference type="ARBA" id="ARBA00022553"/>
    </source>
</evidence>
<reference evidence="5 6" key="2">
    <citation type="submission" date="2024-05" db="EMBL/GenBank/DDBJ databases">
        <authorList>
            <person name="Chen Y."/>
            <person name="Shah S."/>
            <person name="Dougan E. K."/>
            <person name="Thang M."/>
            <person name="Chan C."/>
        </authorList>
    </citation>
    <scope>NUCLEOTIDE SEQUENCE [LARGE SCALE GENOMIC DNA]</scope>
</reference>
<evidence type="ECO:0000313" key="6">
    <source>
        <dbReference type="Proteomes" id="UP001152797"/>
    </source>
</evidence>
<dbReference type="InterPro" id="IPR013968">
    <property type="entry name" value="PKS_KR"/>
</dbReference>
<dbReference type="InterPro" id="IPR057326">
    <property type="entry name" value="KR_dom"/>
</dbReference>
<reference evidence="4" key="1">
    <citation type="submission" date="2022-10" db="EMBL/GenBank/DDBJ databases">
        <authorList>
            <person name="Chen Y."/>
            <person name="Dougan E. K."/>
            <person name="Chan C."/>
            <person name="Rhodes N."/>
            <person name="Thang M."/>
        </authorList>
    </citation>
    <scope>NUCLEOTIDE SEQUENCE</scope>
</reference>
<dbReference type="AlphaFoldDB" id="A0A9P1CGD8"/>
<comment type="caution">
    <text evidence="4">The sequence shown here is derived from an EMBL/GenBank/DDBJ whole genome shotgun (WGS) entry which is preliminary data.</text>
</comment>
<proteinExistence type="predicted"/>
<dbReference type="Pfam" id="PF08659">
    <property type="entry name" value="KR"/>
    <property type="match status" value="1"/>
</dbReference>
<dbReference type="EMBL" id="CAMXCT030001502">
    <property type="protein sequence ID" value="CAL4777969.1"/>
    <property type="molecule type" value="Genomic_DNA"/>
</dbReference>
<dbReference type="OrthoDB" id="430416at2759"/>
<evidence type="ECO:0000259" key="3">
    <source>
        <dbReference type="SMART" id="SM00822"/>
    </source>
</evidence>
<evidence type="ECO:0000313" key="5">
    <source>
        <dbReference type="EMBL" id="CAL4777969.1"/>
    </source>
</evidence>
<dbReference type="InterPro" id="IPR036291">
    <property type="entry name" value="NAD(P)-bd_dom_sf"/>
</dbReference>
<sequence length="625" mass="69487">MKADLPEAAAAIEGHCTFVWDWVPEEMPMENDSGTAMDDAVREIVANSCCQEVSKLTGITAQAEDILVFADQAGLCQRILEKAPEGRVGSKKVVTKPPRLLTAEDCQAFLSKGKYDLLLIGSPLDPPKSNSPPDVIAQQSAVDKFLFHLLQTASLNAVPASFELLRAACSDWQCLPMTLGSLSIVAGVLDSALYIDVEDVATTNELFAFCVDLPKEYLDRPDMIPNLVSEIFRLNTFGVNTVRQCWPYPLYKGIRVDRPTGRYIYRQLLSRAYEKKADKPWDVPSEGIIAISGGNGALGLVMGTWLLTRAEQQVKASGGQYKPQFSIQFLSRSAKISDLNVPLWNKVQSKADALGVSVVQGKTDMGSQAAVDKFVAEVSPNLAGFIHSAGVLQDSMLPNQTWEKFEAVYDSKHRAAIFLHDALERFENPKLQFFWVFSSTSAYGNMGQVNYSASNTCLDGLTRHRVALGKPCTAIHWGAWGEVGMAATMDDVMRNRVMMGPMPYFTVAQGLQGLEGGLRTGMPEFSVFIVNTPVMFGMIQGDQTPMARYMRNSSCEWLPTPMPSGFERENAYDIYRMYRYIFSPYIEEERNESILWKKFVDPDPPRKIEDEDPDEQVIEVDFLPC</sequence>
<dbReference type="GO" id="GO:0006633">
    <property type="term" value="P:fatty acid biosynthetic process"/>
    <property type="evidence" value="ECO:0007669"/>
    <property type="project" value="TreeGrafter"/>
</dbReference>
<gene>
    <name evidence="4" type="ORF">C1SCF055_LOCUS17629</name>
</gene>
<dbReference type="Proteomes" id="UP001152797">
    <property type="component" value="Unassembled WGS sequence"/>
</dbReference>
<evidence type="ECO:0000313" key="4">
    <source>
        <dbReference type="EMBL" id="CAI3990657.1"/>
    </source>
</evidence>
<protein>
    <submittedName>
        <fullName evidence="5">Highly reducing polyketide synthase GPY1 (HR-PKS GPY1) (Gibepyrone A biosynthesis cluster protein 1)</fullName>
    </submittedName>
</protein>
<dbReference type="GO" id="GO:0005886">
    <property type="term" value="C:plasma membrane"/>
    <property type="evidence" value="ECO:0007669"/>
    <property type="project" value="TreeGrafter"/>
</dbReference>
<dbReference type="GO" id="GO:0005737">
    <property type="term" value="C:cytoplasm"/>
    <property type="evidence" value="ECO:0007669"/>
    <property type="project" value="TreeGrafter"/>
</dbReference>
<dbReference type="PANTHER" id="PTHR43775">
    <property type="entry name" value="FATTY ACID SYNTHASE"/>
    <property type="match status" value="1"/>
</dbReference>
<dbReference type="Gene3D" id="3.40.50.720">
    <property type="entry name" value="NAD(P)-binding Rossmann-like Domain"/>
    <property type="match status" value="1"/>
</dbReference>
<dbReference type="EMBL" id="CAMXCT020001502">
    <property type="protein sequence ID" value="CAL1144032.1"/>
    <property type="molecule type" value="Genomic_DNA"/>
</dbReference>
<dbReference type="EMBL" id="CAMXCT010001502">
    <property type="protein sequence ID" value="CAI3990657.1"/>
    <property type="molecule type" value="Genomic_DNA"/>
</dbReference>